<keyword evidence="2" id="KW-1185">Reference proteome</keyword>
<dbReference type="AlphaFoldDB" id="A0A0C2MIA6"/>
<protein>
    <submittedName>
        <fullName evidence="1">Uncharacterized protein</fullName>
    </submittedName>
</protein>
<reference evidence="1 2" key="1">
    <citation type="journal article" date="2014" name="Genome Biol. Evol.">
        <title>The genome of the myxosporean Thelohanellus kitauei shows adaptations to nutrient acquisition within its fish host.</title>
        <authorList>
            <person name="Yang Y."/>
            <person name="Xiong J."/>
            <person name="Zhou Z."/>
            <person name="Huo F."/>
            <person name="Miao W."/>
            <person name="Ran C."/>
            <person name="Liu Y."/>
            <person name="Zhang J."/>
            <person name="Feng J."/>
            <person name="Wang M."/>
            <person name="Wang M."/>
            <person name="Wang L."/>
            <person name="Yao B."/>
        </authorList>
    </citation>
    <scope>NUCLEOTIDE SEQUENCE [LARGE SCALE GENOMIC DNA]</scope>
    <source>
        <strain evidence="1">Wuqing</strain>
    </source>
</reference>
<evidence type="ECO:0000313" key="1">
    <source>
        <dbReference type="EMBL" id="KII66831.1"/>
    </source>
</evidence>
<comment type="caution">
    <text evidence="1">The sequence shown here is derived from an EMBL/GenBank/DDBJ whole genome shotgun (WGS) entry which is preliminary data.</text>
</comment>
<name>A0A0C2MIA6_THEKT</name>
<dbReference type="EMBL" id="JWZT01003431">
    <property type="protein sequence ID" value="KII66831.1"/>
    <property type="molecule type" value="Genomic_DNA"/>
</dbReference>
<gene>
    <name evidence="1" type="ORF">RF11_02430</name>
</gene>
<dbReference type="Proteomes" id="UP000031668">
    <property type="component" value="Unassembled WGS sequence"/>
</dbReference>
<organism evidence="1 2">
    <name type="scientific">Thelohanellus kitauei</name>
    <name type="common">Myxosporean</name>
    <dbReference type="NCBI Taxonomy" id="669202"/>
    <lineage>
        <taxon>Eukaryota</taxon>
        <taxon>Metazoa</taxon>
        <taxon>Cnidaria</taxon>
        <taxon>Myxozoa</taxon>
        <taxon>Myxosporea</taxon>
        <taxon>Bivalvulida</taxon>
        <taxon>Platysporina</taxon>
        <taxon>Myxobolidae</taxon>
        <taxon>Thelohanellus</taxon>
    </lineage>
</organism>
<evidence type="ECO:0000313" key="2">
    <source>
        <dbReference type="Proteomes" id="UP000031668"/>
    </source>
</evidence>
<sequence>MVPEALDLEDSKIIGSRAVVEIDESQLGKRKYPEVTQKTVETLLSIITARVFPESQIIADFFLSYSQLPTVYDHHTHHEIERTLSMNLGRSLKIIETSSWENLYADDKVIKTPVSGFFRLEKTYNIY</sequence>
<accession>A0A0C2MIA6</accession>
<proteinExistence type="predicted"/>